<dbReference type="PANTHER" id="PTHR30572">
    <property type="entry name" value="MEMBRANE COMPONENT OF TRANSPORTER-RELATED"/>
    <property type="match status" value="1"/>
</dbReference>
<comment type="subcellular location">
    <subcellularLocation>
        <location evidence="1">Cell membrane</location>
        <topology evidence="1">Multi-pass membrane protein</topology>
    </subcellularLocation>
</comment>
<dbReference type="AlphaFoldDB" id="A0A538SEY2"/>
<dbReference type="InterPro" id="IPR025857">
    <property type="entry name" value="MacB_PCD"/>
</dbReference>
<evidence type="ECO:0000256" key="6">
    <source>
        <dbReference type="ARBA" id="ARBA00038076"/>
    </source>
</evidence>
<sequence>MNLFLLRETLGMAARALIANRLRSLLALLGIVIGVGTVIGMVALINGFQRSFKQSIQSFGNNTIYIRRIRPGIQFSDDVPDSLKQRKAFSMDDARAILASAPAVRAIAPFKWAFQDIKLSRGDKSTRGTFCFGTNQDYLTTHGYDLERGRFFTEEEVERRANVVVLGKDTREALFADASGIGRLVHLNGIPFTVIGEYRSKGRMLGNNFDEVATIPYSVMDKYFAAPENAPIWFPKRGELFLDAIATSPEEGDIAQQQIIELLRIRRHLPSNKGNNFVVFTDDAFLSLYNAVTGGIFALMALVSFVSLFVGGIGIMNIMLVAVTERTREIGVRKALGAPRKAILTQFMIEAVVLTATGGVIGILLGAGISWAIHAASKMPTFVSLWSVIVGLVVSAVVGVFFGLFPAMRASRLDPVDSLRYE</sequence>
<name>A0A538SEY2_UNCEI</name>
<keyword evidence="2" id="KW-1003">Cell membrane</keyword>
<dbReference type="InterPro" id="IPR003838">
    <property type="entry name" value="ABC3_permease_C"/>
</dbReference>
<evidence type="ECO:0000256" key="1">
    <source>
        <dbReference type="ARBA" id="ARBA00004651"/>
    </source>
</evidence>
<keyword evidence="3 7" id="KW-0812">Transmembrane</keyword>
<evidence type="ECO:0000259" key="8">
    <source>
        <dbReference type="Pfam" id="PF02687"/>
    </source>
</evidence>
<dbReference type="InterPro" id="IPR050250">
    <property type="entry name" value="Macrolide_Exporter_MacB"/>
</dbReference>
<accession>A0A538SEY2</accession>
<reference evidence="10 11" key="1">
    <citation type="journal article" date="2019" name="Nat. Microbiol.">
        <title>Mediterranean grassland soil C-N compound turnover is dependent on rainfall and depth, and is mediated by genomically divergent microorganisms.</title>
        <authorList>
            <person name="Diamond S."/>
            <person name="Andeer P.F."/>
            <person name="Li Z."/>
            <person name="Crits-Christoph A."/>
            <person name="Burstein D."/>
            <person name="Anantharaman K."/>
            <person name="Lane K.R."/>
            <person name="Thomas B.C."/>
            <person name="Pan C."/>
            <person name="Northen T.R."/>
            <person name="Banfield J.F."/>
        </authorList>
    </citation>
    <scope>NUCLEOTIDE SEQUENCE [LARGE SCALE GENOMIC DNA]</scope>
    <source>
        <strain evidence="10">WS_3</strain>
    </source>
</reference>
<dbReference type="Proteomes" id="UP000320184">
    <property type="component" value="Unassembled WGS sequence"/>
</dbReference>
<dbReference type="Pfam" id="PF12704">
    <property type="entry name" value="MacB_PCD"/>
    <property type="match status" value="1"/>
</dbReference>
<organism evidence="10 11">
    <name type="scientific">Eiseniibacteriota bacterium</name>
    <dbReference type="NCBI Taxonomy" id="2212470"/>
    <lineage>
        <taxon>Bacteria</taxon>
        <taxon>Candidatus Eiseniibacteriota</taxon>
    </lineage>
</organism>
<evidence type="ECO:0000256" key="7">
    <source>
        <dbReference type="SAM" id="Phobius"/>
    </source>
</evidence>
<comment type="similarity">
    <text evidence="6">Belongs to the ABC-4 integral membrane protein family.</text>
</comment>
<dbReference type="GO" id="GO:0005886">
    <property type="term" value="C:plasma membrane"/>
    <property type="evidence" value="ECO:0007669"/>
    <property type="project" value="UniProtKB-SubCell"/>
</dbReference>
<evidence type="ECO:0000313" key="10">
    <source>
        <dbReference type="EMBL" id="TMQ49917.1"/>
    </source>
</evidence>
<feature type="transmembrane region" description="Helical" evidence="7">
    <location>
        <begin position="385"/>
        <end position="405"/>
    </location>
</feature>
<dbReference type="GO" id="GO:0022857">
    <property type="term" value="F:transmembrane transporter activity"/>
    <property type="evidence" value="ECO:0007669"/>
    <property type="project" value="TreeGrafter"/>
</dbReference>
<dbReference type="Pfam" id="PF02687">
    <property type="entry name" value="FtsX"/>
    <property type="match status" value="1"/>
</dbReference>
<keyword evidence="5 7" id="KW-0472">Membrane</keyword>
<keyword evidence="4 7" id="KW-1133">Transmembrane helix</keyword>
<evidence type="ECO:0000256" key="3">
    <source>
        <dbReference type="ARBA" id="ARBA00022692"/>
    </source>
</evidence>
<feature type="transmembrane region" description="Helical" evidence="7">
    <location>
        <begin position="296"/>
        <end position="323"/>
    </location>
</feature>
<feature type="transmembrane region" description="Helical" evidence="7">
    <location>
        <begin position="25"/>
        <end position="48"/>
    </location>
</feature>
<proteinExistence type="inferred from homology"/>
<evidence type="ECO:0000256" key="4">
    <source>
        <dbReference type="ARBA" id="ARBA00022989"/>
    </source>
</evidence>
<protein>
    <submittedName>
        <fullName evidence="10">FtsX-like permease family protein</fullName>
    </submittedName>
</protein>
<evidence type="ECO:0000313" key="11">
    <source>
        <dbReference type="Proteomes" id="UP000320184"/>
    </source>
</evidence>
<feature type="domain" description="ABC3 transporter permease C-terminal" evidence="8">
    <location>
        <begin position="302"/>
        <end position="415"/>
    </location>
</feature>
<evidence type="ECO:0000256" key="5">
    <source>
        <dbReference type="ARBA" id="ARBA00023136"/>
    </source>
</evidence>
<evidence type="ECO:0000256" key="2">
    <source>
        <dbReference type="ARBA" id="ARBA00022475"/>
    </source>
</evidence>
<gene>
    <name evidence="10" type="ORF">E6K73_08985</name>
</gene>
<dbReference type="EMBL" id="VBOT01000111">
    <property type="protein sequence ID" value="TMQ49917.1"/>
    <property type="molecule type" value="Genomic_DNA"/>
</dbReference>
<feature type="transmembrane region" description="Helical" evidence="7">
    <location>
        <begin position="344"/>
        <end position="373"/>
    </location>
</feature>
<comment type="caution">
    <text evidence="10">The sequence shown here is derived from an EMBL/GenBank/DDBJ whole genome shotgun (WGS) entry which is preliminary data.</text>
</comment>
<evidence type="ECO:0000259" key="9">
    <source>
        <dbReference type="Pfam" id="PF12704"/>
    </source>
</evidence>
<dbReference type="PANTHER" id="PTHR30572:SF4">
    <property type="entry name" value="ABC TRANSPORTER PERMEASE YTRF"/>
    <property type="match status" value="1"/>
</dbReference>
<feature type="domain" description="MacB-like periplasmic core" evidence="9">
    <location>
        <begin position="24"/>
        <end position="224"/>
    </location>
</feature>